<evidence type="ECO:0000313" key="1">
    <source>
        <dbReference type="EMBL" id="JAD44140.1"/>
    </source>
</evidence>
<sequence>MTGNTCSPLVQSQEQLHRISVGKKEGALRQHVHTEYVAKTGAVLRPFLGISPSIIIPWEEETGIEISALALNHSSPRQMIEIEIETVRNVSVAY</sequence>
<accession>A0A0A9A590</accession>
<reference evidence="1" key="1">
    <citation type="submission" date="2014-09" db="EMBL/GenBank/DDBJ databases">
        <authorList>
            <person name="Magalhaes I.L.F."/>
            <person name="Oliveira U."/>
            <person name="Santos F.R."/>
            <person name="Vidigal T.H.D.A."/>
            <person name="Brescovit A.D."/>
            <person name="Santos A.J."/>
        </authorList>
    </citation>
    <scope>NUCLEOTIDE SEQUENCE</scope>
    <source>
        <tissue evidence="1">Shoot tissue taken approximately 20 cm above the soil surface</tissue>
    </source>
</reference>
<organism evidence="1">
    <name type="scientific">Arundo donax</name>
    <name type="common">Giant reed</name>
    <name type="synonym">Donax arundinaceus</name>
    <dbReference type="NCBI Taxonomy" id="35708"/>
    <lineage>
        <taxon>Eukaryota</taxon>
        <taxon>Viridiplantae</taxon>
        <taxon>Streptophyta</taxon>
        <taxon>Embryophyta</taxon>
        <taxon>Tracheophyta</taxon>
        <taxon>Spermatophyta</taxon>
        <taxon>Magnoliopsida</taxon>
        <taxon>Liliopsida</taxon>
        <taxon>Poales</taxon>
        <taxon>Poaceae</taxon>
        <taxon>PACMAD clade</taxon>
        <taxon>Arundinoideae</taxon>
        <taxon>Arundineae</taxon>
        <taxon>Arundo</taxon>
    </lineage>
</organism>
<protein>
    <submittedName>
        <fullName evidence="1">Uncharacterized protein</fullName>
    </submittedName>
</protein>
<name>A0A0A9A590_ARUDO</name>
<dbReference type="AlphaFoldDB" id="A0A0A9A590"/>
<proteinExistence type="predicted"/>
<reference evidence="1" key="2">
    <citation type="journal article" date="2015" name="Data Brief">
        <title>Shoot transcriptome of the giant reed, Arundo donax.</title>
        <authorList>
            <person name="Barrero R.A."/>
            <person name="Guerrero F.D."/>
            <person name="Moolhuijzen P."/>
            <person name="Goolsby J.A."/>
            <person name="Tidwell J."/>
            <person name="Bellgard S.E."/>
            <person name="Bellgard M.I."/>
        </authorList>
    </citation>
    <scope>NUCLEOTIDE SEQUENCE</scope>
    <source>
        <tissue evidence="1">Shoot tissue taken approximately 20 cm above the soil surface</tissue>
    </source>
</reference>
<dbReference type="EMBL" id="GBRH01253755">
    <property type="protein sequence ID" value="JAD44140.1"/>
    <property type="molecule type" value="Transcribed_RNA"/>
</dbReference>